<dbReference type="Gene3D" id="2.40.420.20">
    <property type="match status" value="1"/>
</dbReference>
<feature type="domain" description="Multidrug resistance protein MdtA-like barrel-sandwich hybrid" evidence="5">
    <location>
        <begin position="57"/>
        <end position="195"/>
    </location>
</feature>
<dbReference type="PANTHER" id="PTHR30469">
    <property type="entry name" value="MULTIDRUG RESISTANCE PROTEIN MDTA"/>
    <property type="match status" value="1"/>
</dbReference>
<dbReference type="InterPro" id="IPR058625">
    <property type="entry name" value="MdtA-like_BSH"/>
</dbReference>
<keyword evidence="3" id="KW-0812">Transmembrane</keyword>
<evidence type="ECO:0000256" key="3">
    <source>
        <dbReference type="SAM" id="Phobius"/>
    </source>
</evidence>
<evidence type="ECO:0000259" key="6">
    <source>
        <dbReference type="Pfam" id="PF25975"/>
    </source>
</evidence>
<protein>
    <submittedName>
        <fullName evidence="8">Efflux RND transporter periplasmic adaptor subunit</fullName>
    </submittedName>
</protein>
<proteinExistence type="inferred from homology"/>
<keyword evidence="3" id="KW-0472">Membrane</keyword>
<keyword evidence="3" id="KW-1133">Transmembrane helix</keyword>
<dbReference type="Pfam" id="PF25917">
    <property type="entry name" value="BSH_RND"/>
    <property type="match status" value="1"/>
</dbReference>
<dbReference type="EMBL" id="DRQG01000077">
    <property type="protein sequence ID" value="HGY55650.1"/>
    <property type="molecule type" value="Genomic_DNA"/>
</dbReference>
<evidence type="ECO:0000256" key="1">
    <source>
        <dbReference type="ARBA" id="ARBA00009477"/>
    </source>
</evidence>
<dbReference type="Gene3D" id="1.10.287.470">
    <property type="entry name" value="Helix hairpin bin"/>
    <property type="match status" value="1"/>
</dbReference>
<organism evidence="8">
    <name type="scientific">Caldithrix abyssi</name>
    <dbReference type="NCBI Taxonomy" id="187145"/>
    <lineage>
        <taxon>Bacteria</taxon>
        <taxon>Pseudomonadati</taxon>
        <taxon>Calditrichota</taxon>
        <taxon>Calditrichia</taxon>
        <taxon>Calditrichales</taxon>
        <taxon>Calditrichaceae</taxon>
        <taxon>Caldithrix</taxon>
    </lineage>
</organism>
<dbReference type="Pfam" id="PF25876">
    <property type="entry name" value="HH_MFP_RND"/>
    <property type="match status" value="1"/>
</dbReference>
<dbReference type="InterPro" id="IPR058649">
    <property type="entry name" value="CzcB_C"/>
</dbReference>
<reference evidence="8" key="1">
    <citation type="journal article" date="2020" name="mSystems">
        <title>Genome- and Community-Level Interaction Insights into Carbon Utilization and Element Cycling Functions of Hydrothermarchaeota in Hydrothermal Sediment.</title>
        <authorList>
            <person name="Zhou Z."/>
            <person name="Liu Y."/>
            <person name="Xu W."/>
            <person name="Pan J."/>
            <person name="Luo Z.H."/>
            <person name="Li M."/>
        </authorList>
    </citation>
    <scope>NUCLEOTIDE SEQUENCE [LARGE SCALE GENOMIC DNA]</scope>
    <source>
        <strain evidence="8">HyVt-577</strain>
    </source>
</reference>
<feature type="domain" description="YknX-like beta-barrel" evidence="7">
    <location>
        <begin position="210"/>
        <end position="285"/>
    </location>
</feature>
<dbReference type="SUPFAM" id="SSF111369">
    <property type="entry name" value="HlyD-like secretion proteins"/>
    <property type="match status" value="1"/>
</dbReference>
<dbReference type="Pfam" id="PF25990">
    <property type="entry name" value="Beta-barrel_YknX"/>
    <property type="match status" value="1"/>
</dbReference>
<sequence length="401" mass="44125">MKRWLIGIGIIVVVGAIIAFNFIRREKGIEVTTEKVKRGTVQQVVTGSGQIKPAVEVKVSAQVAGKIVGLYAKEGDRVKKGQLLVALDPQQYQASVERAESSLLAAKANEKKALSEYNRAKELFRQNLISEADYQSAEAAYESAVSTRMQAEASLKEARDALNKTKLYATMDGIVTRLNKEKGEMAIGAQFQEDVIMVVSDLSVMEAVIEVDENDVINVSIGDSADVELDAFPDTLFHGVVTEIANSAITKGLGTQEQVTNFEVTIRLDNPDTRFRPGMSTTVDIKTKRLDDVVRVPIQAVTVRKKSRLQKKRNVEEHTATEESSSDDEEMQEVVFVVENDRAVAKPVKLGISDDTHYAVLSGLEEGEEVITGPFKVLNKSLNNEDLVEIKKSKKGRKNAD</sequence>
<comment type="caution">
    <text evidence="8">The sequence shown here is derived from an EMBL/GenBank/DDBJ whole genome shotgun (WGS) entry which is preliminary data.</text>
</comment>
<evidence type="ECO:0000259" key="4">
    <source>
        <dbReference type="Pfam" id="PF25876"/>
    </source>
</evidence>
<dbReference type="InterPro" id="IPR006143">
    <property type="entry name" value="RND_pump_MFP"/>
</dbReference>
<dbReference type="Pfam" id="PF25975">
    <property type="entry name" value="CzcB_C"/>
    <property type="match status" value="1"/>
</dbReference>
<dbReference type="PANTHER" id="PTHR30469:SF33">
    <property type="entry name" value="SLR1207 PROTEIN"/>
    <property type="match status" value="1"/>
</dbReference>
<name>A0A7V4U0B8_CALAY</name>
<evidence type="ECO:0000256" key="2">
    <source>
        <dbReference type="SAM" id="MobiDB-lite"/>
    </source>
</evidence>
<comment type="similarity">
    <text evidence="1">Belongs to the membrane fusion protein (MFP) (TC 8.A.1) family.</text>
</comment>
<dbReference type="AlphaFoldDB" id="A0A7V4U0B8"/>
<evidence type="ECO:0000313" key="8">
    <source>
        <dbReference type="EMBL" id="HGY55650.1"/>
    </source>
</evidence>
<dbReference type="Gene3D" id="2.40.50.100">
    <property type="match status" value="1"/>
</dbReference>
<dbReference type="Proteomes" id="UP000885779">
    <property type="component" value="Unassembled WGS sequence"/>
</dbReference>
<dbReference type="NCBIfam" id="TIGR01730">
    <property type="entry name" value="RND_mfp"/>
    <property type="match status" value="1"/>
</dbReference>
<dbReference type="GO" id="GO:1990281">
    <property type="term" value="C:efflux pump complex"/>
    <property type="evidence" value="ECO:0007669"/>
    <property type="project" value="TreeGrafter"/>
</dbReference>
<dbReference type="InterPro" id="IPR058624">
    <property type="entry name" value="MdtA-like_HH"/>
</dbReference>
<evidence type="ECO:0000259" key="5">
    <source>
        <dbReference type="Pfam" id="PF25917"/>
    </source>
</evidence>
<accession>A0A7V4U0B8</accession>
<dbReference type="Gene3D" id="2.40.30.170">
    <property type="match status" value="1"/>
</dbReference>
<feature type="region of interest" description="Disordered" evidence="2">
    <location>
        <begin position="307"/>
        <end position="331"/>
    </location>
</feature>
<dbReference type="InterPro" id="IPR058636">
    <property type="entry name" value="Beta-barrel_YknX"/>
</dbReference>
<feature type="domain" description="Multidrug resistance protein MdtA-like alpha-helical hairpin" evidence="4">
    <location>
        <begin position="98"/>
        <end position="162"/>
    </location>
</feature>
<dbReference type="GO" id="GO:0015562">
    <property type="term" value="F:efflux transmembrane transporter activity"/>
    <property type="evidence" value="ECO:0007669"/>
    <property type="project" value="TreeGrafter"/>
</dbReference>
<evidence type="ECO:0000259" key="7">
    <source>
        <dbReference type="Pfam" id="PF25990"/>
    </source>
</evidence>
<feature type="domain" description="CzcB-like C-terminal circularly permuted SH3-like" evidence="6">
    <location>
        <begin position="332"/>
        <end position="372"/>
    </location>
</feature>
<gene>
    <name evidence="8" type="ORF">ENK44_08120</name>
</gene>
<feature type="transmembrane region" description="Helical" evidence="3">
    <location>
        <begin position="6"/>
        <end position="23"/>
    </location>
</feature>